<sequence length="116" mass="11571">MDTRPVAVGVRAPRASSVTIVGTSPGGENLRVPLSRTAGGRYSASLPLATPGTWTLAVEASVAGGNAMTESFPLSVAAGATTPEIALMVLLALLSITAGIALIAATQTGCLRQLLV</sequence>
<name>A0AAN1XWV1_UNVUL</name>
<accession>A0AAN1XWV1</accession>
<keyword evidence="3" id="KW-1185">Reference proteome</keyword>
<dbReference type="EMBL" id="AP025523">
    <property type="protein sequence ID" value="BDE06459.1"/>
    <property type="molecule type" value="Genomic_DNA"/>
</dbReference>
<keyword evidence="1" id="KW-1133">Transmembrane helix</keyword>
<reference evidence="2 3" key="1">
    <citation type="journal article" date="2022" name="ISME Commun">
        <title>Vulcanimicrobium alpinus gen. nov. sp. nov., the first cultivated representative of the candidate phylum 'Eremiobacterota', is a metabolically versatile aerobic anoxygenic phototroph.</title>
        <authorList>
            <person name="Yabe S."/>
            <person name="Muto K."/>
            <person name="Abe K."/>
            <person name="Yokota A."/>
            <person name="Staudigel H."/>
            <person name="Tebo B.M."/>
        </authorList>
    </citation>
    <scope>NUCLEOTIDE SEQUENCE [LARGE SCALE GENOMIC DNA]</scope>
    <source>
        <strain evidence="2 3">WC8-2</strain>
    </source>
</reference>
<evidence type="ECO:0000313" key="3">
    <source>
        <dbReference type="Proteomes" id="UP001317532"/>
    </source>
</evidence>
<protein>
    <submittedName>
        <fullName evidence="2">Uncharacterized protein</fullName>
    </submittedName>
</protein>
<organism evidence="2 3">
    <name type="scientific">Vulcanimicrobium alpinum</name>
    <dbReference type="NCBI Taxonomy" id="3016050"/>
    <lineage>
        <taxon>Bacteria</taxon>
        <taxon>Bacillati</taxon>
        <taxon>Vulcanimicrobiota</taxon>
        <taxon>Vulcanimicrobiia</taxon>
        <taxon>Vulcanimicrobiales</taxon>
        <taxon>Vulcanimicrobiaceae</taxon>
        <taxon>Vulcanimicrobium</taxon>
    </lineage>
</organism>
<dbReference type="Proteomes" id="UP001317532">
    <property type="component" value="Chromosome"/>
</dbReference>
<feature type="transmembrane region" description="Helical" evidence="1">
    <location>
        <begin position="85"/>
        <end position="105"/>
    </location>
</feature>
<evidence type="ECO:0000313" key="2">
    <source>
        <dbReference type="EMBL" id="BDE06459.1"/>
    </source>
</evidence>
<dbReference type="RefSeq" id="WP_317997416.1">
    <property type="nucleotide sequence ID" value="NZ_AP025523.1"/>
</dbReference>
<keyword evidence="1" id="KW-0812">Transmembrane</keyword>
<dbReference type="CDD" id="cd02688">
    <property type="entry name" value="E_set"/>
    <property type="match status" value="1"/>
</dbReference>
<evidence type="ECO:0000256" key="1">
    <source>
        <dbReference type="SAM" id="Phobius"/>
    </source>
</evidence>
<dbReference type="KEGG" id="vab:WPS_17350"/>
<keyword evidence="1" id="KW-0472">Membrane</keyword>
<gene>
    <name evidence="2" type="ORF">WPS_17350</name>
</gene>
<proteinExistence type="predicted"/>
<dbReference type="AlphaFoldDB" id="A0AAN1XWV1"/>